<sequence>MYRHPRAPLQAMIRTQSRRCYSLPQHRYISSSPIPASSPSRNEPFARPGPPPLGDPKAQREIDELLKAAARLEQVDAKEGKAHPDAPKTAASEAWDGDKNPVTGEIGGPKGKEPTRYGDWERRGRVFDF</sequence>
<evidence type="ECO:0000256" key="3">
    <source>
        <dbReference type="SAM" id="MobiDB-lite"/>
    </source>
</evidence>
<dbReference type="EMBL" id="QEAM01000058">
    <property type="protein sequence ID" value="TPX48148.1"/>
    <property type="molecule type" value="Genomic_DNA"/>
</dbReference>
<dbReference type="Proteomes" id="UP000320475">
    <property type="component" value="Unassembled WGS sequence"/>
</dbReference>
<gene>
    <name evidence="4" type="ORF">SeLEV6574_g02201</name>
</gene>
<dbReference type="GO" id="GO:0005739">
    <property type="term" value="C:mitochondrion"/>
    <property type="evidence" value="ECO:0007669"/>
    <property type="project" value="TreeGrafter"/>
</dbReference>
<feature type="region of interest" description="Disordered" evidence="3">
    <location>
        <begin position="75"/>
        <end position="129"/>
    </location>
</feature>
<dbReference type="InterPro" id="IPR012875">
    <property type="entry name" value="SDHF4"/>
</dbReference>
<organism evidence="4 5">
    <name type="scientific">Synchytrium endobioticum</name>
    <dbReference type="NCBI Taxonomy" id="286115"/>
    <lineage>
        <taxon>Eukaryota</taxon>
        <taxon>Fungi</taxon>
        <taxon>Fungi incertae sedis</taxon>
        <taxon>Chytridiomycota</taxon>
        <taxon>Chytridiomycota incertae sedis</taxon>
        <taxon>Chytridiomycetes</taxon>
        <taxon>Synchytriales</taxon>
        <taxon>Synchytriaceae</taxon>
        <taxon>Synchytrium</taxon>
    </lineage>
</organism>
<dbReference type="PANTHER" id="PTHR28524">
    <property type="entry name" value="SUCCINATE DEHYDROGENASE ASSEMBLY FACTOR 4, MITOCHONDRIAL"/>
    <property type="match status" value="1"/>
</dbReference>
<dbReference type="AlphaFoldDB" id="A0A507DBE8"/>
<evidence type="ECO:0000256" key="2">
    <source>
        <dbReference type="ARBA" id="ARBA00022170"/>
    </source>
</evidence>
<evidence type="ECO:0000313" key="4">
    <source>
        <dbReference type="EMBL" id="TPX48148.1"/>
    </source>
</evidence>
<protein>
    <recommendedName>
        <fullName evidence="2">Succinate dehydrogenase assembly factor 4, mitochondrial</fullName>
    </recommendedName>
</protein>
<reference evidence="4 5" key="1">
    <citation type="journal article" date="2019" name="Sci. Rep.">
        <title>Comparative genomics of chytrid fungi reveal insights into the obligate biotrophic and pathogenic lifestyle of Synchytrium endobioticum.</title>
        <authorList>
            <person name="van de Vossenberg B.T.L.H."/>
            <person name="Warris S."/>
            <person name="Nguyen H.D.T."/>
            <person name="van Gent-Pelzer M.P.E."/>
            <person name="Joly D.L."/>
            <person name="van de Geest H.C."/>
            <person name="Bonants P.J.M."/>
            <person name="Smith D.S."/>
            <person name="Levesque C.A."/>
            <person name="van der Lee T.A.J."/>
        </authorList>
    </citation>
    <scope>NUCLEOTIDE SEQUENCE [LARGE SCALE GENOMIC DNA]</scope>
    <source>
        <strain evidence="4 5">LEV6574</strain>
    </source>
</reference>
<feature type="compositionally biased region" description="Basic and acidic residues" evidence="3">
    <location>
        <begin position="110"/>
        <end position="129"/>
    </location>
</feature>
<feature type="compositionally biased region" description="Basic and acidic residues" evidence="3">
    <location>
        <begin position="75"/>
        <end position="86"/>
    </location>
</feature>
<dbReference type="GO" id="GO:0034553">
    <property type="term" value="P:mitochondrial respiratory chain complex II assembly"/>
    <property type="evidence" value="ECO:0007669"/>
    <property type="project" value="TreeGrafter"/>
</dbReference>
<comment type="caution">
    <text evidence="4">The sequence shown here is derived from an EMBL/GenBank/DDBJ whole genome shotgun (WGS) entry which is preliminary data.</text>
</comment>
<proteinExistence type="inferred from homology"/>
<dbReference type="PANTHER" id="PTHR28524:SF3">
    <property type="entry name" value="SUCCINATE DEHYDROGENASE ASSEMBLY FACTOR 4, MITOCHONDRIAL"/>
    <property type="match status" value="1"/>
</dbReference>
<dbReference type="VEuPathDB" id="FungiDB:SeMB42_g01768"/>
<dbReference type="OrthoDB" id="201362at2759"/>
<evidence type="ECO:0000256" key="1">
    <source>
        <dbReference type="ARBA" id="ARBA00005701"/>
    </source>
</evidence>
<name>A0A507DBE8_9FUNG</name>
<feature type="region of interest" description="Disordered" evidence="3">
    <location>
        <begin position="23"/>
        <end position="61"/>
    </location>
</feature>
<feature type="compositionally biased region" description="Low complexity" evidence="3">
    <location>
        <begin position="29"/>
        <end position="40"/>
    </location>
</feature>
<evidence type="ECO:0000313" key="5">
    <source>
        <dbReference type="Proteomes" id="UP000320475"/>
    </source>
</evidence>
<dbReference type="Pfam" id="PF07896">
    <property type="entry name" value="DUF1674"/>
    <property type="match status" value="1"/>
</dbReference>
<comment type="similarity">
    <text evidence="1">Belongs to the SDHAF4 family.</text>
</comment>
<accession>A0A507DBE8</accession>